<proteinExistence type="predicted"/>
<feature type="compositionally biased region" description="Basic residues" evidence="1">
    <location>
        <begin position="551"/>
        <end position="560"/>
    </location>
</feature>
<dbReference type="Proteomes" id="UP000054845">
    <property type="component" value="Unassembled WGS sequence"/>
</dbReference>
<dbReference type="GO" id="GO:0072344">
    <property type="term" value="P:rescue of stalled ribosome"/>
    <property type="evidence" value="ECO:0007669"/>
    <property type="project" value="InterPro"/>
</dbReference>
<feature type="compositionally biased region" description="Polar residues" evidence="1">
    <location>
        <begin position="405"/>
        <end position="420"/>
    </location>
</feature>
<dbReference type="OrthoDB" id="10520758at2759"/>
<feature type="region of interest" description="Disordered" evidence="1">
    <location>
        <begin position="322"/>
        <end position="358"/>
    </location>
</feature>
<dbReference type="GO" id="GO:0008270">
    <property type="term" value="F:zinc ion binding"/>
    <property type="evidence" value="ECO:0007669"/>
    <property type="project" value="InterPro"/>
</dbReference>
<feature type="domain" description="TRIP4/RQT4 C2HC5-type zinc finger" evidence="2">
    <location>
        <begin position="244"/>
        <end position="301"/>
    </location>
</feature>
<organism evidence="3 4">
    <name type="scientific">Ceraceosorus bombacis</name>
    <dbReference type="NCBI Taxonomy" id="401625"/>
    <lineage>
        <taxon>Eukaryota</taxon>
        <taxon>Fungi</taxon>
        <taxon>Dikarya</taxon>
        <taxon>Basidiomycota</taxon>
        <taxon>Ustilaginomycotina</taxon>
        <taxon>Exobasidiomycetes</taxon>
        <taxon>Ceraceosorales</taxon>
        <taxon>Ceraceosoraceae</taxon>
        <taxon>Ceraceosorus</taxon>
    </lineage>
</organism>
<dbReference type="EMBL" id="CCYA01000065">
    <property type="protein sequence ID" value="CEH11810.1"/>
    <property type="molecule type" value="Genomic_DNA"/>
</dbReference>
<feature type="compositionally biased region" description="Basic and acidic residues" evidence="1">
    <location>
        <begin position="528"/>
        <end position="540"/>
    </location>
</feature>
<feature type="region of interest" description="Disordered" evidence="1">
    <location>
        <begin position="377"/>
        <end position="489"/>
    </location>
</feature>
<sequence length="573" mass="60800">MAMLNAGKRMAGLIGLDEETVNAQILPLLDSFKDPRALSNHLEGLLGFSPAATAFTREYVQARFPPLLASTSGSKGNGNTFAEASKPVVVKDETAPRRSKKEPKPRFPPPVSAPRAVASDGFATQGQAYIKREAEQQSFLQPRAAAGSRTSKGTSSSSNLVHTSPNTSPAIQPRPLPPSAPAMEAGSSSSAVGRQESHTAADDGLPELTPTADMIALDEAIATLTLVGEVGGASTKQKKKRTEKPCFCHARVHPVHPHVPQCTACGLIICTAMTSLVFAASSTCPSCASPLLSDSKRAALVSKLSASRDLLADAQRARQVRVREERRKAREDQRAARPPEELFPELGGSGLMRSRPRPVDVAMGRAVVPDAERKAKMLTLNSKTHKLKAAKPKKKKKGVSDIKQSPSISQGIAASNSGQATVPVDCAAPAAQQLQEEPEESSEEEDEEEYDPLGLGLVPDPDDDGFSMHGLAGPPVRIVPNGSASESPSWWGLAPRLDGEPCALEYVALPDRPVWGAKKAEEEEEAAAMERAKEGEDKRKAPPGSDAVQKGRGRPKRKEKPKLAKDAGALPSV</sequence>
<feature type="compositionally biased region" description="Polar residues" evidence="1">
    <location>
        <begin position="69"/>
        <end position="82"/>
    </location>
</feature>
<name>A0A0N7L8S6_9BASI</name>
<keyword evidence="4" id="KW-1185">Reference proteome</keyword>
<dbReference type="GO" id="GO:0005634">
    <property type="term" value="C:nucleus"/>
    <property type="evidence" value="ECO:0007669"/>
    <property type="project" value="InterPro"/>
</dbReference>
<accession>A0A0N7L8S6</accession>
<feature type="compositionally biased region" description="Polar residues" evidence="1">
    <location>
        <begin position="159"/>
        <end position="170"/>
    </location>
</feature>
<dbReference type="STRING" id="401625.A0A0N7L8S6"/>
<feature type="region of interest" description="Disordered" evidence="1">
    <location>
        <begin position="68"/>
        <end position="120"/>
    </location>
</feature>
<reference evidence="3 4" key="1">
    <citation type="submission" date="2014-09" db="EMBL/GenBank/DDBJ databases">
        <authorList>
            <person name="Magalhaes I.L.F."/>
            <person name="Oliveira U."/>
            <person name="Santos F.R."/>
            <person name="Vidigal T.H.D.A."/>
            <person name="Brescovit A.D."/>
            <person name="Santos A.J."/>
        </authorList>
    </citation>
    <scope>NUCLEOTIDE SEQUENCE [LARGE SCALE GENOMIC DNA]</scope>
</reference>
<evidence type="ECO:0000256" key="1">
    <source>
        <dbReference type="SAM" id="MobiDB-lite"/>
    </source>
</evidence>
<protein>
    <submittedName>
        <fullName evidence="3">Activating signal cointegrator 1</fullName>
    </submittedName>
</protein>
<evidence type="ECO:0000313" key="3">
    <source>
        <dbReference type="EMBL" id="CEH11810.1"/>
    </source>
</evidence>
<evidence type="ECO:0000313" key="4">
    <source>
        <dbReference type="Proteomes" id="UP000054845"/>
    </source>
</evidence>
<dbReference type="AlphaFoldDB" id="A0A0N7L8S6"/>
<feature type="compositionally biased region" description="Acidic residues" evidence="1">
    <location>
        <begin position="436"/>
        <end position="451"/>
    </location>
</feature>
<dbReference type="InterPro" id="IPR009349">
    <property type="entry name" value="TRIP4/RQT4_C2HC5_Znf"/>
</dbReference>
<dbReference type="GO" id="GO:0180022">
    <property type="term" value="C:RQC-trigger complex"/>
    <property type="evidence" value="ECO:0007669"/>
    <property type="project" value="InterPro"/>
</dbReference>
<evidence type="ECO:0000259" key="2">
    <source>
        <dbReference type="Pfam" id="PF06221"/>
    </source>
</evidence>
<feature type="region of interest" description="Disordered" evidence="1">
    <location>
        <begin position="516"/>
        <end position="573"/>
    </location>
</feature>
<feature type="region of interest" description="Disordered" evidence="1">
    <location>
        <begin position="138"/>
        <end position="208"/>
    </location>
</feature>
<feature type="compositionally biased region" description="Basic and acidic residues" evidence="1">
    <location>
        <begin position="322"/>
        <end position="340"/>
    </location>
</feature>
<dbReference type="Pfam" id="PF06221">
    <property type="entry name" value="zf-C2HC5"/>
    <property type="match status" value="1"/>
</dbReference>
<feature type="compositionally biased region" description="Low complexity" evidence="1">
    <location>
        <begin position="144"/>
        <end position="158"/>
    </location>
</feature>
<feature type="compositionally biased region" description="Basic residues" evidence="1">
    <location>
        <begin position="383"/>
        <end position="397"/>
    </location>
</feature>